<evidence type="ECO:0000259" key="3">
    <source>
        <dbReference type="PROSITE" id="PS51724"/>
    </source>
</evidence>
<protein>
    <recommendedName>
        <fullName evidence="3">SPOR domain-containing protein</fullName>
    </recommendedName>
</protein>
<dbReference type="InterPro" id="IPR007730">
    <property type="entry name" value="SPOR-like_dom"/>
</dbReference>
<feature type="region of interest" description="Disordered" evidence="1">
    <location>
        <begin position="235"/>
        <end position="338"/>
    </location>
</feature>
<dbReference type="Pfam" id="PF05036">
    <property type="entry name" value="SPOR"/>
    <property type="match status" value="1"/>
</dbReference>
<feature type="compositionally biased region" description="Low complexity" evidence="1">
    <location>
        <begin position="321"/>
        <end position="338"/>
    </location>
</feature>
<accession>A0A1I1XU69</accession>
<dbReference type="AlphaFoldDB" id="A0A1I1XU69"/>
<dbReference type="InterPro" id="IPR036680">
    <property type="entry name" value="SPOR-like_sf"/>
</dbReference>
<dbReference type="PROSITE" id="PS51724">
    <property type="entry name" value="SPOR"/>
    <property type="match status" value="1"/>
</dbReference>
<feature type="domain" description="SPOR" evidence="3">
    <location>
        <begin position="410"/>
        <end position="490"/>
    </location>
</feature>
<keyword evidence="2" id="KW-1133">Transmembrane helix</keyword>
<feature type="compositionally biased region" description="Low complexity" evidence="1">
    <location>
        <begin position="269"/>
        <end position="312"/>
    </location>
</feature>
<evidence type="ECO:0000256" key="2">
    <source>
        <dbReference type="SAM" id="Phobius"/>
    </source>
</evidence>
<dbReference type="EMBL" id="FOMQ01000014">
    <property type="protein sequence ID" value="SFE10852.1"/>
    <property type="molecule type" value="Genomic_DNA"/>
</dbReference>
<dbReference type="Proteomes" id="UP000199517">
    <property type="component" value="Unassembled WGS sequence"/>
</dbReference>
<keyword evidence="2" id="KW-0812">Transmembrane</keyword>
<feature type="compositionally biased region" description="Low complexity" evidence="1">
    <location>
        <begin position="235"/>
        <end position="255"/>
    </location>
</feature>
<dbReference type="Gene3D" id="3.30.70.1070">
    <property type="entry name" value="Sporulation related repeat"/>
    <property type="match status" value="1"/>
</dbReference>
<evidence type="ECO:0000256" key="1">
    <source>
        <dbReference type="SAM" id="MobiDB-lite"/>
    </source>
</evidence>
<dbReference type="GO" id="GO:0042834">
    <property type="term" value="F:peptidoglycan binding"/>
    <property type="evidence" value="ECO:0007669"/>
    <property type="project" value="InterPro"/>
</dbReference>
<dbReference type="STRING" id="32040.SAMN04489710_114121"/>
<feature type="transmembrane region" description="Helical" evidence="2">
    <location>
        <begin position="105"/>
        <end position="129"/>
    </location>
</feature>
<gene>
    <name evidence="4" type="ORF">SAMN04489710_114121</name>
</gene>
<feature type="transmembrane region" description="Helical" evidence="2">
    <location>
        <begin position="164"/>
        <end position="185"/>
    </location>
</feature>
<evidence type="ECO:0000313" key="5">
    <source>
        <dbReference type="Proteomes" id="UP000199517"/>
    </source>
</evidence>
<organism evidence="4 5">
    <name type="scientific">Paracidovorax konjaci</name>
    <dbReference type="NCBI Taxonomy" id="32040"/>
    <lineage>
        <taxon>Bacteria</taxon>
        <taxon>Pseudomonadati</taxon>
        <taxon>Pseudomonadota</taxon>
        <taxon>Betaproteobacteria</taxon>
        <taxon>Burkholderiales</taxon>
        <taxon>Comamonadaceae</taxon>
        <taxon>Paracidovorax</taxon>
    </lineage>
</organism>
<dbReference type="RefSeq" id="WP_092955745.1">
    <property type="nucleotide sequence ID" value="NZ_FOMQ01000014.1"/>
</dbReference>
<name>A0A1I1XU69_9BURK</name>
<reference evidence="5" key="1">
    <citation type="submission" date="2016-10" db="EMBL/GenBank/DDBJ databases">
        <authorList>
            <person name="Varghese N."/>
            <person name="Submissions S."/>
        </authorList>
    </citation>
    <scope>NUCLEOTIDE SEQUENCE [LARGE SCALE GENOMIC DNA]</scope>
    <source>
        <strain evidence="5">DSM 7481</strain>
    </source>
</reference>
<evidence type="ECO:0000313" key="4">
    <source>
        <dbReference type="EMBL" id="SFE10852.1"/>
    </source>
</evidence>
<feature type="transmembrane region" description="Helical" evidence="2">
    <location>
        <begin position="77"/>
        <end position="99"/>
    </location>
</feature>
<keyword evidence="5" id="KW-1185">Reference proteome</keyword>
<dbReference type="SUPFAM" id="SSF110997">
    <property type="entry name" value="Sporulation related repeat"/>
    <property type="match status" value="1"/>
</dbReference>
<proteinExistence type="predicted"/>
<dbReference type="OrthoDB" id="8912395at2"/>
<keyword evidence="2" id="KW-0472">Membrane</keyword>
<sequence length="490" mass="48165">MSATSAYAVTAATTPRRSDDSTMAVLYRAALGPMGTARYLSAFERFDVAGRALPGWNWAAALCTLNWMVFRQLWSAALVYVAALEGLALLAVAVGQYTARWPLPVLAGLGLAVLLAATVIPGLYGNAFVHSETRKRITKALSASATLAQAQALLERQAPTPRRLAWIAAANAVLALLIAAIVVALSRQAATATAPSGTAMPAVRATASSPAASQASVFDDAPAAPAPSGAAAASAPASAAAPQPPVSAARALAAPTPAPQAPGDRDASAPEARASSPAASSPRAQASVAAVQPRALQASAPASGASASIPTPAAAPPAAPGIPQAASRPATAAPAAPTTSAAVQPAATASATAKFASAPASAAASTAAAPRSAPSAAASLPASAPVRAPRASASARAAATTAPAATERTDAAARKLYINVGLFAEPANAQRAHGLLRGAGIPAATQPVTAADGRELLRVRAGPFTSASQANAAAARIRTLGLETSAAKRP</sequence>